<dbReference type="EMBL" id="PP856722">
    <property type="protein sequence ID" value="XCH40447.1"/>
    <property type="molecule type" value="Genomic_DNA"/>
</dbReference>
<sequence length="72" mass="8223">MYGFIIMACHISFTSMKMECDWTIKETFQDENACNVYESGYTLGKGEQFALCDELKDGAKKGDKRPILTLKK</sequence>
<name>A0AAU8GFY0_9CAUD</name>
<gene>
    <name evidence="1" type="ORF">YRYPWZST_CDS0046</name>
</gene>
<evidence type="ECO:0000313" key="1">
    <source>
        <dbReference type="EMBL" id="XCH40447.1"/>
    </source>
</evidence>
<accession>A0AAU8GFY0</accession>
<proteinExistence type="predicted"/>
<organism evidence="1">
    <name type="scientific">Salmonella phage vB_SEnST11_KE23</name>
    <dbReference type="NCBI Taxonomy" id="3161174"/>
    <lineage>
        <taxon>Viruses</taxon>
        <taxon>Duplodnaviria</taxon>
        <taxon>Heunggongvirae</taxon>
        <taxon>Uroviricota</taxon>
        <taxon>Caudoviricetes</taxon>
        <taxon>Vequintavirinae</taxon>
        <taxon>Seunavirus</taxon>
    </lineage>
</organism>
<protein>
    <submittedName>
        <fullName evidence="1">Uncharacterized protein</fullName>
    </submittedName>
</protein>
<reference evidence="1" key="1">
    <citation type="submission" date="2024-05" db="EMBL/GenBank/DDBJ databases">
        <authorList>
            <person name="Mugo M.M."/>
            <person name="Musyoki A.M."/>
            <person name="Makumi A.M."/>
            <person name="Mutai I."/>
            <person name="Drechsel O."/>
            <person name="Kering K.K."/>
            <person name="Muturi P."/>
            <person name="Mbae C.K."/>
            <person name="Kariuki S.M."/>
        </authorList>
    </citation>
    <scope>NUCLEOTIDE SEQUENCE</scope>
</reference>